<dbReference type="EMBL" id="CP022098">
    <property type="protein sequence ID" value="ATB40179.1"/>
    <property type="molecule type" value="Genomic_DNA"/>
</dbReference>
<organism evidence="1 2">
    <name type="scientific">Cystobacter fuscus</name>
    <dbReference type="NCBI Taxonomy" id="43"/>
    <lineage>
        <taxon>Bacteria</taxon>
        <taxon>Pseudomonadati</taxon>
        <taxon>Myxococcota</taxon>
        <taxon>Myxococcia</taxon>
        <taxon>Myxococcales</taxon>
        <taxon>Cystobacterineae</taxon>
        <taxon>Archangiaceae</taxon>
        <taxon>Cystobacter</taxon>
    </lineage>
</organism>
<sequence length="246" mass="27424">MSCHVGMGGHVVPSHYAQSFDSASSSCRTNPALCAQVAGEETVIPHAGQRLAEFGIAVGTIRAALGPEQEARIKQVLSECANEARSKVLLEHMDGKSPTPVECDEKKKFGGKVRTRAQFFGEEMHRAAFQCVQERLSVLRPGGFSLEPRYRYDQRTRRRELISVEEEQALLEEGCFNELKGTIKPDVVIHSGDPLHPKFVYDFKFPCKNTSEVGWCLYSRGPYAGRRQNDVYKEVLGTQPSRVLHG</sequence>
<reference evidence="1 2" key="1">
    <citation type="submission" date="2017-06" db="EMBL/GenBank/DDBJ databases">
        <title>Sequencing and comparative analysis of myxobacterial genomes.</title>
        <authorList>
            <person name="Rupp O."/>
            <person name="Goesmann A."/>
            <person name="Sogaard-Andersen L."/>
        </authorList>
    </citation>
    <scope>NUCLEOTIDE SEQUENCE [LARGE SCALE GENOMIC DNA]</scope>
    <source>
        <strain evidence="1 2">DSM 52655</strain>
    </source>
</reference>
<name>A0A250J8C7_9BACT</name>
<evidence type="ECO:0000313" key="2">
    <source>
        <dbReference type="Proteomes" id="UP000217257"/>
    </source>
</evidence>
<gene>
    <name evidence="1" type="ORF">CYFUS_005627</name>
</gene>
<dbReference type="KEGG" id="cfus:CYFUS_005627"/>
<accession>A0A250J8C7</accession>
<proteinExistence type="predicted"/>
<protein>
    <submittedName>
        <fullName evidence="1">Uncharacterized protein</fullName>
    </submittedName>
</protein>
<evidence type="ECO:0000313" key="1">
    <source>
        <dbReference type="EMBL" id="ATB40179.1"/>
    </source>
</evidence>
<dbReference type="AlphaFoldDB" id="A0A250J8C7"/>
<dbReference type="Proteomes" id="UP000217257">
    <property type="component" value="Chromosome"/>
</dbReference>